<keyword evidence="2" id="KW-1185">Reference proteome</keyword>
<organism evidence="1 2">
    <name type="scientific">Pendulispora brunnea</name>
    <dbReference type="NCBI Taxonomy" id="2905690"/>
    <lineage>
        <taxon>Bacteria</taxon>
        <taxon>Pseudomonadati</taxon>
        <taxon>Myxococcota</taxon>
        <taxon>Myxococcia</taxon>
        <taxon>Myxococcales</taxon>
        <taxon>Sorangiineae</taxon>
        <taxon>Pendulisporaceae</taxon>
        <taxon>Pendulispora</taxon>
    </lineage>
</organism>
<protein>
    <submittedName>
        <fullName evidence="1">Uncharacterized protein</fullName>
    </submittedName>
</protein>
<dbReference type="RefSeq" id="WP_394848484.1">
    <property type="nucleotide sequence ID" value="NZ_CP089982.1"/>
</dbReference>
<proteinExistence type="predicted"/>
<sequence>MKALAVLTVLSARNVRVSNALRARILSCLDLAVLDCWIHRAATASDADDVVHD</sequence>
<gene>
    <name evidence="1" type="ORF">LZC95_13610</name>
</gene>
<dbReference type="EMBL" id="CP089982">
    <property type="protein sequence ID" value="WXA97865.1"/>
    <property type="molecule type" value="Genomic_DNA"/>
</dbReference>
<dbReference type="Proteomes" id="UP001379533">
    <property type="component" value="Chromosome"/>
</dbReference>
<accession>A0ABZ2KLC2</accession>
<evidence type="ECO:0000313" key="2">
    <source>
        <dbReference type="Proteomes" id="UP001379533"/>
    </source>
</evidence>
<name>A0ABZ2KLC2_9BACT</name>
<evidence type="ECO:0000313" key="1">
    <source>
        <dbReference type="EMBL" id="WXA97865.1"/>
    </source>
</evidence>
<reference evidence="1 2" key="1">
    <citation type="submission" date="2021-12" db="EMBL/GenBank/DDBJ databases">
        <title>Discovery of the Pendulisporaceae a myxobacterial family with distinct sporulation behavior and unique specialized metabolism.</title>
        <authorList>
            <person name="Garcia R."/>
            <person name="Popoff A."/>
            <person name="Bader C.D."/>
            <person name="Loehr J."/>
            <person name="Walesch S."/>
            <person name="Walt C."/>
            <person name="Boldt J."/>
            <person name="Bunk B."/>
            <person name="Haeckl F.J.F.P.J."/>
            <person name="Gunesch A.P."/>
            <person name="Birkelbach J."/>
            <person name="Nuebel U."/>
            <person name="Pietschmann T."/>
            <person name="Bach T."/>
            <person name="Mueller R."/>
        </authorList>
    </citation>
    <scope>NUCLEOTIDE SEQUENCE [LARGE SCALE GENOMIC DNA]</scope>
    <source>
        <strain evidence="1 2">MSr12523</strain>
    </source>
</reference>